<keyword evidence="1" id="KW-0540">Nuclease</keyword>
<dbReference type="AlphaFoldDB" id="A0A9W7HU47"/>
<dbReference type="GO" id="GO:0003887">
    <property type="term" value="F:DNA-directed DNA polymerase activity"/>
    <property type="evidence" value="ECO:0007669"/>
    <property type="project" value="UniProtKB-KW"/>
</dbReference>
<evidence type="ECO:0000256" key="8">
    <source>
        <dbReference type="ARBA" id="ARBA00022932"/>
    </source>
</evidence>
<evidence type="ECO:0000313" key="12">
    <source>
        <dbReference type="EMBL" id="GMI83497.1"/>
    </source>
</evidence>
<evidence type="ECO:0000256" key="4">
    <source>
        <dbReference type="ARBA" id="ARBA00022801"/>
    </source>
</evidence>
<evidence type="ECO:0000256" key="10">
    <source>
        <dbReference type="SAM" id="MobiDB-lite"/>
    </source>
</evidence>
<dbReference type="InterPro" id="IPR039537">
    <property type="entry name" value="Retrotran_Ty1/copia-like"/>
</dbReference>
<evidence type="ECO:0000256" key="5">
    <source>
        <dbReference type="ARBA" id="ARBA00022842"/>
    </source>
</evidence>
<dbReference type="OrthoDB" id="6776856at2759"/>
<reference evidence="12" key="1">
    <citation type="submission" date="2023-05" db="EMBL/GenBank/DDBJ databases">
        <title>Genome and transcriptome analyses reveal genes involved in the formation of fine ridges on petal epidermal cells in Hibiscus trionum.</title>
        <authorList>
            <person name="Koshimizu S."/>
            <person name="Masuda S."/>
            <person name="Ishii T."/>
            <person name="Shirasu K."/>
            <person name="Hoshino A."/>
            <person name="Arita M."/>
        </authorList>
    </citation>
    <scope>NUCLEOTIDE SEQUENCE</scope>
    <source>
        <strain evidence="12">Hamamatsu line</strain>
    </source>
</reference>
<keyword evidence="3" id="KW-0255">Endonuclease</keyword>
<evidence type="ECO:0000256" key="9">
    <source>
        <dbReference type="ARBA" id="ARBA00023172"/>
    </source>
</evidence>
<organism evidence="12 13">
    <name type="scientific">Hibiscus trionum</name>
    <name type="common">Flower of an hour</name>
    <dbReference type="NCBI Taxonomy" id="183268"/>
    <lineage>
        <taxon>Eukaryota</taxon>
        <taxon>Viridiplantae</taxon>
        <taxon>Streptophyta</taxon>
        <taxon>Embryophyta</taxon>
        <taxon>Tracheophyta</taxon>
        <taxon>Spermatophyta</taxon>
        <taxon>Magnoliopsida</taxon>
        <taxon>eudicotyledons</taxon>
        <taxon>Gunneridae</taxon>
        <taxon>Pentapetalae</taxon>
        <taxon>rosids</taxon>
        <taxon>malvids</taxon>
        <taxon>Malvales</taxon>
        <taxon>Malvaceae</taxon>
        <taxon>Malvoideae</taxon>
        <taxon>Hibiscus</taxon>
    </lineage>
</organism>
<feature type="compositionally biased region" description="Polar residues" evidence="10">
    <location>
        <begin position="109"/>
        <end position="126"/>
    </location>
</feature>
<keyword evidence="6" id="KW-0229">DNA integration</keyword>
<dbReference type="GO" id="GO:0016787">
    <property type="term" value="F:hydrolase activity"/>
    <property type="evidence" value="ECO:0007669"/>
    <property type="project" value="UniProtKB-KW"/>
</dbReference>
<evidence type="ECO:0000313" key="13">
    <source>
        <dbReference type="Proteomes" id="UP001165190"/>
    </source>
</evidence>
<proteinExistence type="predicted"/>
<dbReference type="PANTHER" id="PTHR42648:SF11">
    <property type="entry name" value="TRANSPOSON TY4-P GAG-POL POLYPROTEIN"/>
    <property type="match status" value="1"/>
</dbReference>
<keyword evidence="13" id="KW-1185">Reference proteome</keyword>
<gene>
    <name evidence="12" type="ORF">HRI_002019100</name>
</gene>
<evidence type="ECO:0000259" key="11">
    <source>
        <dbReference type="Pfam" id="PF25597"/>
    </source>
</evidence>
<name>A0A9W7HU47_HIBTR</name>
<dbReference type="GO" id="GO:0006310">
    <property type="term" value="P:DNA recombination"/>
    <property type="evidence" value="ECO:0007669"/>
    <property type="project" value="UniProtKB-KW"/>
</dbReference>
<sequence length="173" mass="20290">MTPNEAWNGKKPGIGHLKIFECIAYAHIPEQIRKKLDDRGEKCIFIGYDERSKAYRLYNPLTKKLIISRDVEFDEAEHWNWSSEENKIEGLFFNEDQDDDDFINQDEQGPQQNLIEPSSSRNNIETENPEVKNKNVELVYCKTEDQLADIFTKPLKADVFHRLKEKLGMKNQV</sequence>
<keyword evidence="8" id="KW-0808">Transferase</keyword>
<evidence type="ECO:0000256" key="1">
    <source>
        <dbReference type="ARBA" id="ARBA00022722"/>
    </source>
</evidence>
<dbReference type="Pfam" id="PF25597">
    <property type="entry name" value="SH3_retrovirus"/>
    <property type="match status" value="1"/>
</dbReference>
<dbReference type="GO" id="GO:0015074">
    <property type="term" value="P:DNA integration"/>
    <property type="evidence" value="ECO:0007669"/>
    <property type="project" value="UniProtKB-KW"/>
</dbReference>
<keyword evidence="8" id="KW-0239">DNA-directed DNA polymerase</keyword>
<dbReference type="PANTHER" id="PTHR42648">
    <property type="entry name" value="TRANSPOSASE, PUTATIVE-RELATED"/>
    <property type="match status" value="1"/>
</dbReference>
<dbReference type="Proteomes" id="UP001165190">
    <property type="component" value="Unassembled WGS sequence"/>
</dbReference>
<keyword evidence="5" id="KW-0460">Magnesium</keyword>
<dbReference type="GO" id="GO:0003964">
    <property type="term" value="F:RNA-directed DNA polymerase activity"/>
    <property type="evidence" value="ECO:0007669"/>
    <property type="project" value="UniProtKB-KW"/>
</dbReference>
<dbReference type="GO" id="GO:0004519">
    <property type="term" value="F:endonuclease activity"/>
    <property type="evidence" value="ECO:0007669"/>
    <property type="project" value="UniProtKB-KW"/>
</dbReference>
<dbReference type="GO" id="GO:0046872">
    <property type="term" value="F:metal ion binding"/>
    <property type="evidence" value="ECO:0007669"/>
    <property type="project" value="UniProtKB-KW"/>
</dbReference>
<evidence type="ECO:0000256" key="7">
    <source>
        <dbReference type="ARBA" id="ARBA00022918"/>
    </source>
</evidence>
<evidence type="ECO:0000256" key="6">
    <source>
        <dbReference type="ARBA" id="ARBA00022908"/>
    </source>
</evidence>
<keyword evidence="9" id="KW-0233">DNA recombination</keyword>
<dbReference type="EMBL" id="BSYR01000019">
    <property type="protein sequence ID" value="GMI83497.1"/>
    <property type="molecule type" value="Genomic_DNA"/>
</dbReference>
<protein>
    <recommendedName>
        <fullName evidence="11">Retroviral polymerase SH3-like domain-containing protein</fullName>
    </recommendedName>
</protein>
<keyword evidence="2" id="KW-0479">Metal-binding</keyword>
<feature type="domain" description="Retroviral polymerase SH3-like" evidence="11">
    <location>
        <begin position="22"/>
        <end position="86"/>
    </location>
</feature>
<keyword evidence="7" id="KW-0695">RNA-directed DNA polymerase</keyword>
<accession>A0A9W7HU47</accession>
<evidence type="ECO:0000256" key="3">
    <source>
        <dbReference type="ARBA" id="ARBA00022759"/>
    </source>
</evidence>
<comment type="caution">
    <text evidence="12">The sequence shown here is derived from an EMBL/GenBank/DDBJ whole genome shotgun (WGS) entry which is preliminary data.</text>
</comment>
<keyword evidence="4" id="KW-0378">Hydrolase</keyword>
<evidence type="ECO:0000256" key="2">
    <source>
        <dbReference type="ARBA" id="ARBA00022723"/>
    </source>
</evidence>
<keyword evidence="8" id="KW-0548">Nucleotidyltransferase</keyword>
<dbReference type="InterPro" id="IPR057670">
    <property type="entry name" value="SH3_retrovirus"/>
</dbReference>
<feature type="region of interest" description="Disordered" evidence="10">
    <location>
        <begin position="108"/>
        <end position="128"/>
    </location>
</feature>